<dbReference type="EMBL" id="JAPMXC010000010">
    <property type="protein sequence ID" value="MCY0389476.1"/>
    <property type="molecule type" value="Genomic_DNA"/>
</dbReference>
<keyword evidence="2" id="KW-0732">Signal</keyword>
<keyword evidence="4" id="KW-1185">Reference proteome</keyword>
<sequence length="149" mass="15314">MTLTRWFQRAAVSGGLAAVSSAATAAQCARVAGATGCAPLNAVTHCLWPDTAFAQFRPSLRYTATGAAIHAGSGVFWGLLFEALCGDAPSVSQAAGAAAATAAVAYVVDYHVVPERVTPGFEAHLPRRSFAWVYGALGLGLFGAACLRR</sequence>
<dbReference type="RefSeq" id="WP_267849375.1">
    <property type="nucleotide sequence ID" value="NZ_JAPMXC010000010.1"/>
</dbReference>
<evidence type="ECO:0000256" key="2">
    <source>
        <dbReference type="SAM" id="SignalP"/>
    </source>
</evidence>
<feature type="chain" id="PRO_5047019340" description="DUF1440 domain-containing protein" evidence="2">
    <location>
        <begin position="26"/>
        <end position="149"/>
    </location>
</feature>
<evidence type="ECO:0008006" key="5">
    <source>
        <dbReference type="Google" id="ProtNLM"/>
    </source>
</evidence>
<comment type="caution">
    <text evidence="3">The sequence shown here is derived from an EMBL/GenBank/DDBJ whole genome shotgun (WGS) entry which is preliminary data.</text>
</comment>
<protein>
    <recommendedName>
        <fullName evidence="5">DUF1440 domain-containing protein</fullName>
    </recommendedName>
</protein>
<gene>
    <name evidence="3" type="ORF">OVY01_20230</name>
</gene>
<evidence type="ECO:0000313" key="3">
    <source>
        <dbReference type="EMBL" id="MCY0389476.1"/>
    </source>
</evidence>
<keyword evidence="1" id="KW-0812">Transmembrane</keyword>
<feature type="transmembrane region" description="Helical" evidence="1">
    <location>
        <begin position="129"/>
        <end position="147"/>
    </location>
</feature>
<dbReference type="Proteomes" id="UP001082899">
    <property type="component" value="Unassembled WGS sequence"/>
</dbReference>
<name>A0ABT3ZSE0_9BURK</name>
<keyword evidence="1" id="KW-1133">Transmembrane helix</keyword>
<proteinExistence type="predicted"/>
<accession>A0ABT3ZSE0</accession>
<reference evidence="3" key="1">
    <citation type="submission" date="2022-11" db="EMBL/GenBank/DDBJ databases">
        <title>Robbsia betulipollinis sp. nov., isolated from pollen of birch (Betula pendula).</title>
        <authorList>
            <person name="Shi H."/>
            <person name="Ambika Manirajan B."/>
            <person name="Ratering S."/>
            <person name="Geissler-Plaum R."/>
            <person name="Schnell S."/>
        </authorList>
    </citation>
    <scope>NUCLEOTIDE SEQUENCE</scope>
    <source>
        <strain evidence="3">Bb-Pol-6</strain>
    </source>
</reference>
<keyword evidence="1" id="KW-0472">Membrane</keyword>
<feature type="signal peptide" evidence="2">
    <location>
        <begin position="1"/>
        <end position="25"/>
    </location>
</feature>
<evidence type="ECO:0000313" key="4">
    <source>
        <dbReference type="Proteomes" id="UP001082899"/>
    </source>
</evidence>
<evidence type="ECO:0000256" key="1">
    <source>
        <dbReference type="SAM" id="Phobius"/>
    </source>
</evidence>
<organism evidence="3 4">
    <name type="scientific">Robbsia betulipollinis</name>
    <dbReference type="NCBI Taxonomy" id="2981849"/>
    <lineage>
        <taxon>Bacteria</taxon>
        <taxon>Pseudomonadati</taxon>
        <taxon>Pseudomonadota</taxon>
        <taxon>Betaproteobacteria</taxon>
        <taxon>Burkholderiales</taxon>
        <taxon>Burkholderiaceae</taxon>
        <taxon>Robbsia</taxon>
    </lineage>
</organism>